<dbReference type="HOGENOM" id="CLU_717483_0_0_11"/>
<sequence length="385" mass="41989">MSHNAFDQYGEPPWRGAPVSPAPQHGRRRNPYAPDGQADSGRQGPPRQRLMMDEPPSVEAPTLWPPVPEPSPPRMGAGLRPYAEPSTEEAPALRPQSRFREPSTSENLTVGQRPPSPYREYATGETATVRPHSAPPSQRHPSPPQSAPPYQRQQGFDAPQRPASAPPYQRQPGFDEPPTSFPPASAPPFQHHAPEPTARIERQSFREPPTGETSAMRPNSAPPFRQDSPPQRPYSAPPMPQSYAGDTATIDRQPFHEPPTAQATTVQPHSAPPLRHDSPPQRPHSAPPMQRPHAADTAIIDRQPPQFGYESPQSTIQVEPDTGSLTTSQLAPAPADPPWQSRRAAEEDASYISPVRVLGTVGVIVIVIAIAGALIWGLNLYGDQF</sequence>
<dbReference type="Proteomes" id="UP000000844">
    <property type="component" value="Chromosome"/>
</dbReference>
<feature type="compositionally biased region" description="Pro residues" evidence="1">
    <location>
        <begin position="230"/>
        <end position="240"/>
    </location>
</feature>
<keyword evidence="2" id="KW-0812">Transmembrane</keyword>
<keyword evidence="4" id="KW-1185">Reference proteome</keyword>
<dbReference type="RefSeq" id="WP_013020751.1">
    <property type="nucleotide sequence ID" value="NC_013947.1"/>
</dbReference>
<dbReference type="EMBL" id="CP001778">
    <property type="protein sequence ID" value="ADD45180.1"/>
    <property type="molecule type" value="Genomic_DNA"/>
</dbReference>
<evidence type="ECO:0000313" key="3">
    <source>
        <dbReference type="EMBL" id="ADD45180.1"/>
    </source>
</evidence>
<reference evidence="3 4" key="1">
    <citation type="journal article" date="2009" name="Stand. Genomic Sci.">
        <title>Complete genome sequence of Stackebrandtia nassauensis type strain (LLR-40K-21).</title>
        <authorList>
            <person name="Munk C."/>
            <person name="Lapidus A."/>
            <person name="Copeland A."/>
            <person name="Jando M."/>
            <person name="Mayilraj S."/>
            <person name="Glavina Del Rio T."/>
            <person name="Nolan M."/>
            <person name="Chen F."/>
            <person name="Lucas S."/>
            <person name="Tice H."/>
            <person name="Cheng J.F."/>
            <person name="Han C."/>
            <person name="Detter J.C."/>
            <person name="Bruce D."/>
            <person name="Goodwin L."/>
            <person name="Chain P."/>
            <person name="Pitluck S."/>
            <person name="Goker M."/>
            <person name="Ovchinikova G."/>
            <person name="Pati A."/>
            <person name="Ivanova N."/>
            <person name="Mavromatis K."/>
            <person name="Chen A."/>
            <person name="Palaniappan K."/>
            <person name="Land M."/>
            <person name="Hauser L."/>
            <person name="Chang Y.J."/>
            <person name="Jeffries C.D."/>
            <person name="Bristow J."/>
            <person name="Eisen J.A."/>
            <person name="Markowitz V."/>
            <person name="Hugenholtz P."/>
            <person name="Kyrpides N.C."/>
            <person name="Klenk H.P."/>
        </authorList>
    </citation>
    <scope>NUCLEOTIDE SEQUENCE [LARGE SCALE GENOMIC DNA]</scope>
    <source>
        <strain evidence="4">DSM 44728 / CIP 108903 / NRRL B-16338 / NBRC 102104 / LLR-40K-21</strain>
    </source>
</reference>
<feature type="compositionally biased region" description="Polar residues" evidence="1">
    <location>
        <begin position="311"/>
        <end position="330"/>
    </location>
</feature>
<keyword evidence="2" id="KW-1133">Transmembrane helix</keyword>
<keyword evidence="2" id="KW-0472">Membrane</keyword>
<feature type="compositionally biased region" description="Low complexity" evidence="1">
    <location>
        <begin position="130"/>
        <end position="140"/>
    </location>
</feature>
<evidence type="ECO:0000256" key="1">
    <source>
        <dbReference type="SAM" id="MobiDB-lite"/>
    </source>
</evidence>
<evidence type="ECO:0000256" key="2">
    <source>
        <dbReference type="SAM" id="Phobius"/>
    </source>
</evidence>
<evidence type="ECO:0000313" key="4">
    <source>
        <dbReference type="Proteomes" id="UP000000844"/>
    </source>
</evidence>
<dbReference type="STRING" id="446470.Snas_5549"/>
<feature type="compositionally biased region" description="Pro residues" evidence="1">
    <location>
        <begin position="280"/>
        <end position="290"/>
    </location>
</feature>
<organism evidence="3 4">
    <name type="scientific">Stackebrandtia nassauensis (strain DSM 44728 / CIP 108903 / NRRL B-16338 / NBRC 102104 / LLR-40K-21)</name>
    <dbReference type="NCBI Taxonomy" id="446470"/>
    <lineage>
        <taxon>Bacteria</taxon>
        <taxon>Bacillati</taxon>
        <taxon>Actinomycetota</taxon>
        <taxon>Actinomycetes</taxon>
        <taxon>Glycomycetales</taxon>
        <taxon>Glycomycetaceae</taxon>
        <taxon>Stackebrandtia</taxon>
    </lineage>
</organism>
<feature type="transmembrane region" description="Helical" evidence="2">
    <location>
        <begin position="357"/>
        <end position="381"/>
    </location>
</feature>
<feature type="compositionally biased region" description="Basic and acidic residues" evidence="1">
    <location>
        <begin position="192"/>
        <end position="205"/>
    </location>
</feature>
<protein>
    <submittedName>
        <fullName evidence="3">Uncharacterized protein</fullName>
    </submittedName>
</protein>
<feature type="region of interest" description="Disordered" evidence="1">
    <location>
        <begin position="1"/>
        <end position="340"/>
    </location>
</feature>
<proteinExistence type="predicted"/>
<name>D3PWV6_STANL</name>
<feature type="compositionally biased region" description="Pro residues" evidence="1">
    <location>
        <begin position="63"/>
        <end position="73"/>
    </location>
</feature>
<accession>D3PWV6</accession>
<dbReference type="AlphaFoldDB" id="D3PWV6"/>
<gene>
    <name evidence="3" type="ordered locus">Snas_5549</name>
</gene>
<dbReference type="KEGG" id="sna:Snas_5549"/>